<comment type="caution">
    <text evidence="1">The sequence shown here is derived from an EMBL/GenBank/DDBJ whole genome shotgun (WGS) entry which is preliminary data.</text>
</comment>
<dbReference type="EMBL" id="AQHW01000025">
    <property type="protein sequence ID" value="KKB49452.1"/>
    <property type="molecule type" value="Genomic_DNA"/>
</dbReference>
<dbReference type="Proteomes" id="UP000033035">
    <property type="component" value="Unassembled WGS sequence"/>
</dbReference>
<sequence length="33" mass="4123">MMKSIKITFIQKKHSYRAYKLILFYKFVKVRVN</sequence>
<reference evidence="1 2" key="1">
    <citation type="submission" date="2013-04" db="EMBL/GenBank/DDBJ databases">
        <title>The Genome Sequence of Parabacteroides gordonii DSM 23371.</title>
        <authorList>
            <consortium name="The Broad Institute Genomics Platform"/>
            <person name="Earl A."/>
            <person name="Ward D."/>
            <person name="Feldgarden M."/>
            <person name="Gevers D."/>
            <person name="Martens E."/>
            <person name="Sakamoto M."/>
            <person name="Benno Y."/>
            <person name="Suzuki N."/>
            <person name="Matsunaga N."/>
            <person name="Koshihara K."/>
            <person name="Seki M."/>
            <person name="Komiya H."/>
            <person name="Walker B."/>
            <person name="Young S."/>
            <person name="Zeng Q."/>
            <person name="Gargeya S."/>
            <person name="Fitzgerald M."/>
            <person name="Haas B."/>
            <person name="Abouelleil A."/>
            <person name="Allen A.W."/>
            <person name="Alvarado L."/>
            <person name="Arachchi H.M."/>
            <person name="Berlin A.M."/>
            <person name="Chapman S.B."/>
            <person name="Gainer-Dewar J."/>
            <person name="Goldberg J."/>
            <person name="Griggs A."/>
            <person name="Gujja S."/>
            <person name="Hansen M."/>
            <person name="Howarth C."/>
            <person name="Imamovic A."/>
            <person name="Ireland A."/>
            <person name="Larimer J."/>
            <person name="McCowan C."/>
            <person name="Murphy C."/>
            <person name="Pearson M."/>
            <person name="Poon T.W."/>
            <person name="Priest M."/>
            <person name="Roberts A."/>
            <person name="Saif S."/>
            <person name="Shea T."/>
            <person name="Sisk P."/>
            <person name="Sykes S."/>
            <person name="Wortman J."/>
            <person name="Nusbaum C."/>
            <person name="Birren B."/>
        </authorList>
    </citation>
    <scope>NUCLEOTIDE SEQUENCE [LARGE SCALE GENOMIC DNA]</scope>
    <source>
        <strain evidence="1 2">MS-1</strain>
    </source>
</reference>
<evidence type="ECO:0000313" key="2">
    <source>
        <dbReference type="Proteomes" id="UP000033035"/>
    </source>
</evidence>
<dbReference type="AlphaFoldDB" id="A0A0F5IWD2"/>
<keyword evidence="2" id="KW-1185">Reference proteome</keyword>
<name>A0A0F5IWD2_9BACT</name>
<proteinExistence type="predicted"/>
<dbReference type="PATRIC" id="fig|1203610.3.peg.4603"/>
<gene>
    <name evidence="1" type="ORF">HMPREF1536_04516</name>
</gene>
<organism evidence="1 2">
    <name type="scientific">Parabacteroides gordonii MS-1 = DSM 23371</name>
    <dbReference type="NCBI Taxonomy" id="1203610"/>
    <lineage>
        <taxon>Bacteria</taxon>
        <taxon>Pseudomonadati</taxon>
        <taxon>Bacteroidota</taxon>
        <taxon>Bacteroidia</taxon>
        <taxon>Bacteroidales</taxon>
        <taxon>Tannerellaceae</taxon>
        <taxon>Parabacteroides</taxon>
    </lineage>
</organism>
<evidence type="ECO:0000313" key="1">
    <source>
        <dbReference type="EMBL" id="KKB49452.1"/>
    </source>
</evidence>
<accession>A0A0F5IWD2</accession>
<protein>
    <submittedName>
        <fullName evidence="1">Uncharacterized protein</fullName>
    </submittedName>
</protein>
<dbReference type="HOGENOM" id="CLU_3383123_0_0_10"/>